<dbReference type="Gene3D" id="3.40.50.300">
    <property type="entry name" value="P-loop containing nucleotide triphosphate hydrolases"/>
    <property type="match status" value="1"/>
</dbReference>
<keyword evidence="2 11" id="KW-0808">Transferase</keyword>
<dbReference type="FunFam" id="3.40.50.300:FF:000014">
    <property type="entry name" value="DNA polymerase III subunit gamma/tau"/>
    <property type="match status" value="1"/>
</dbReference>
<sequence length="620" mass="66567">MSYLVLARKYRPKTFSEMVGQEHVVQALTNALTQQRLHHAYLFTGTRGVGKTTVSRILAKSLNCQGPDGQGGITATPCGVCPACQDIDSGRFPDYTELDAASNRGVDEVQGLLEQAVYKPVQGRFKVFMIDEVHMLTNTAFNAMLKTLEEPPEYLKFVLATTDPQKVPVTVLSRCLQFNLRPMAPETVLEHLERVLAQEGVAAEPQALRLLARAARGSMRDALSLTDQAIAFGSGQLQEAAVRQMLGSVDRGHVFRLIDALAQGDGRTVVETADTLRTHGLSAASTLEEMSAVLQRMAVLQAVPQMAAAVDAADPEAAEIARLAALMPADETQLLYSICLHGRTELGLAPDEYAALTMVLLRLLAFKPAPADAAMAEKKTLTRPEPAAAPPARAHEAPPQPTPDDVNRAVHEAIGAAEPPAPSGPAPAPAPAVRLPVRAPEEFRQNRPQAPASQAQAAPETVAIPVRTVPEPGARLQPMAPNGAAPAPARLVPTEEGDAWYAVVQQLIAQEAITALVRELALQSQLVARDEGHWLLRVERESLNQPTARERLRAALEAAGHARQISVEVGVVIDSPARRNAQAAAERQRAAEDIVHNDPYVQQLVRDFGAKIVPGSIKPA</sequence>
<evidence type="ECO:0000256" key="4">
    <source>
        <dbReference type="ARBA" id="ARBA00022705"/>
    </source>
</evidence>
<evidence type="ECO:0000256" key="10">
    <source>
        <dbReference type="ARBA" id="ARBA00049244"/>
    </source>
</evidence>
<dbReference type="GO" id="GO:0003677">
    <property type="term" value="F:DNA binding"/>
    <property type="evidence" value="ECO:0007669"/>
    <property type="project" value="InterPro"/>
</dbReference>
<dbReference type="GO" id="GO:0046872">
    <property type="term" value="F:metal ion binding"/>
    <property type="evidence" value="ECO:0007669"/>
    <property type="project" value="UniProtKB-KW"/>
</dbReference>
<evidence type="ECO:0000256" key="7">
    <source>
        <dbReference type="ARBA" id="ARBA00022833"/>
    </source>
</evidence>
<feature type="compositionally biased region" description="Low complexity" evidence="12">
    <location>
        <begin position="383"/>
        <end position="392"/>
    </location>
</feature>
<comment type="catalytic activity">
    <reaction evidence="10 11">
        <text>DNA(n) + a 2'-deoxyribonucleoside 5'-triphosphate = DNA(n+1) + diphosphate</text>
        <dbReference type="Rhea" id="RHEA:22508"/>
        <dbReference type="Rhea" id="RHEA-COMP:17339"/>
        <dbReference type="Rhea" id="RHEA-COMP:17340"/>
        <dbReference type="ChEBI" id="CHEBI:33019"/>
        <dbReference type="ChEBI" id="CHEBI:61560"/>
        <dbReference type="ChEBI" id="CHEBI:173112"/>
        <dbReference type="EC" id="2.7.7.7"/>
    </reaction>
</comment>
<keyword evidence="9 11" id="KW-0239">DNA-directed DNA polymerase</keyword>
<dbReference type="Pfam" id="PF22608">
    <property type="entry name" value="DNAX_ATPase_lid"/>
    <property type="match status" value="1"/>
</dbReference>
<dbReference type="Gene3D" id="1.10.8.60">
    <property type="match status" value="1"/>
</dbReference>
<dbReference type="Gene3D" id="1.20.272.10">
    <property type="match status" value="1"/>
</dbReference>
<dbReference type="RefSeq" id="WP_094438460.1">
    <property type="nucleotide sequence ID" value="NZ_NKDB02000002.1"/>
</dbReference>
<dbReference type="Gene3D" id="3.30.300.150">
    <property type="entry name" value="DNA polymerase III, tau subunit, domain V"/>
    <property type="match status" value="1"/>
</dbReference>
<dbReference type="FunFam" id="1.20.272.10:FF:000003">
    <property type="entry name" value="DNA polymerase III subunit gamma/tau"/>
    <property type="match status" value="1"/>
</dbReference>
<dbReference type="CDD" id="cd18137">
    <property type="entry name" value="HLD_clamp_pol_III_gamma_tau"/>
    <property type="match status" value="1"/>
</dbReference>
<dbReference type="Pfam" id="PF12170">
    <property type="entry name" value="DNA_pol3_tau_5"/>
    <property type="match status" value="1"/>
</dbReference>
<evidence type="ECO:0000256" key="5">
    <source>
        <dbReference type="ARBA" id="ARBA00022723"/>
    </source>
</evidence>
<dbReference type="InterPro" id="IPR050238">
    <property type="entry name" value="DNA_Rep/Repair_Clamp_Loader"/>
</dbReference>
<dbReference type="SMART" id="SM00382">
    <property type="entry name" value="AAA"/>
    <property type="match status" value="1"/>
</dbReference>
<dbReference type="GO" id="GO:0006261">
    <property type="term" value="P:DNA-templated DNA replication"/>
    <property type="evidence" value="ECO:0007669"/>
    <property type="project" value="TreeGrafter"/>
</dbReference>
<dbReference type="InterPro" id="IPR003593">
    <property type="entry name" value="AAA+_ATPase"/>
</dbReference>
<dbReference type="InterPro" id="IPR045085">
    <property type="entry name" value="HLD_clamp_pol_III_gamma_tau"/>
</dbReference>
<proteinExistence type="inferred from homology"/>
<keyword evidence="8 11" id="KW-0067">ATP-binding</keyword>
<dbReference type="InterPro" id="IPR022754">
    <property type="entry name" value="DNA_pol_III_gamma-3"/>
</dbReference>
<comment type="function">
    <text evidence="11">DNA polymerase III is a complex, multichain enzyme responsible for most of the replicative synthesis in bacteria. This DNA polymerase also exhibits 3' to 5' exonuclease activity.</text>
</comment>
<dbReference type="FunFam" id="1.10.8.60:FF:000013">
    <property type="entry name" value="DNA polymerase III subunit gamma/tau"/>
    <property type="match status" value="1"/>
</dbReference>
<evidence type="ECO:0000256" key="12">
    <source>
        <dbReference type="SAM" id="MobiDB-lite"/>
    </source>
</evidence>
<dbReference type="NCBIfam" id="TIGR02397">
    <property type="entry name" value="dnaX_nterm"/>
    <property type="match status" value="1"/>
</dbReference>
<dbReference type="PANTHER" id="PTHR11669:SF0">
    <property type="entry name" value="PROTEIN STICHEL-LIKE 2"/>
    <property type="match status" value="1"/>
</dbReference>
<dbReference type="Proteomes" id="UP000216225">
    <property type="component" value="Unassembled WGS sequence"/>
</dbReference>
<reference evidence="14 15" key="1">
    <citation type="submission" date="2018-09" db="EMBL/GenBank/DDBJ databases">
        <title>Genome comparison of Alicycliphilus sp. BQ1, a polyurethanolytic bacterium, with its closest phylogenetic relatives Alicycliphilus denitrificans BC and K601, unable to attack polyurethane.</title>
        <authorList>
            <person name="Loza-Tavera H."/>
            <person name="Lozano L."/>
            <person name="Cevallos M."/>
            <person name="Maya-Lucas O."/>
            <person name="Garcia-Mena J."/>
            <person name="Hernandez J."/>
        </authorList>
    </citation>
    <scope>NUCLEOTIDE SEQUENCE [LARGE SCALE GENOMIC DNA]</scope>
    <source>
        <strain evidence="14 15">BQ1</strain>
    </source>
</reference>
<dbReference type="PANTHER" id="PTHR11669">
    <property type="entry name" value="REPLICATION FACTOR C / DNA POLYMERASE III GAMMA-TAU SUBUNIT"/>
    <property type="match status" value="1"/>
</dbReference>
<evidence type="ECO:0000256" key="8">
    <source>
        <dbReference type="ARBA" id="ARBA00022840"/>
    </source>
</evidence>
<keyword evidence="6 11" id="KW-0547">Nucleotide-binding</keyword>
<evidence type="ECO:0000256" key="9">
    <source>
        <dbReference type="ARBA" id="ARBA00022932"/>
    </source>
</evidence>
<dbReference type="InterPro" id="IPR008921">
    <property type="entry name" value="DNA_pol3_clamp-load_cplx_C"/>
</dbReference>
<dbReference type="CDD" id="cd00009">
    <property type="entry name" value="AAA"/>
    <property type="match status" value="1"/>
</dbReference>
<keyword evidence="5" id="KW-0479">Metal-binding</keyword>
<evidence type="ECO:0000256" key="3">
    <source>
        <dbReference type="ARBA" id="ARBA00022695"/>
    </source>
</evidence>
<dbReference type="SUPFAM" id="SSF52540">
    <property type="entry name" value="P-loop containing nucleoside triphosphate hydrolases"/>
    <property type="match status" value="1"/>
</dbReference>
<keyword evidence="4 11" id="KW-0235">DNA replication</keyword>
<evidence type="ECO:0000313" key="15">
    <source>
        <dbReference type="Proteomes" id="UP000216225"/>
    </source>
</evidence>
<dbReference type="GO" id="GO:0009360">
    <property type="term" value="C:DNA polymerase III complex"/>
    <property type="evidence" value="ECO:0007669"/>
    <property type="project" value="InterPro"/>
</dbReference>
<organism evidence="14 15">
    <name type="scientific">Alicycliphilus denitrificans</name>
    <dbReference type="NCBI Taxonomy" id="179636"/>
    <lineage>
        <taxon>Bacteria</taxon>
        <taxon>Pseudomonadati</taxon>
        <taxon>Pseudomonadota</taxon>
        <taxon>Betaproteobacteria</taxon>
        <taxon>Burkholderiales</taxon>
        <taxon>Comamonadaceae</taxon>
        <taxon>Alicycliphilus</taxon>
    </lineage>
</organism>
<dbReference type="InterPro" id="IPR012763">
    <property type="entry name" value="DNA_pol_III_sug/sutau_N"/>
</dbReference>
<dbReference type="GO" id="GO:0005524">
    <property type="term" value="F:ATP binding"/>
    <property type="evidence" value="ECO:0007669"/>
    <property type="project" value="UniProtKB-KW"/>
</dbReference>
<evidence type="ECO:0000256" key="2">
    <source>
        <dbReference type="ARBA" id="ARBA00022679"/>
    </source>
</evidence>
<dbReference type="EC" id="2.7.7.7" evidence="11"/>
<comment type="similarity">
    <text evidence="1 11">Belongs to the DnaX/STICHEL family.</text>
</comment>
<dbReference type="InterPro" id="IPR027417">
    <property type="entry name" value="P-loop_NTPase"/>
</dbReference>
<name>A0A420KCH8_9BURK</name>
<feature type="region of interest" description="Disordered" evidence="12">
    <location>
        <begin position="375"/>
        <end position="406"/>
    </location>
</feature>
<comment type="subunit">
    <text evidence="11">DNA polymerase III contains a core (composed of alpha, epsilon and theta chains) that associates with a tau subunit. This core dimerizes to form the POLIII' complex. PolIII' associates with the gamma complex (composed of gamma, delta, delta', psi and chi chains) and with the beta chain to form the complete DNA polymerase III complex.</text>
</comment>
<dbReference type="GO" id="GO:0003887">
    <property type="term" value="F:DNA-directed DNA polymerase activity"/>
    <property type="evidence" value="ECO:0007669"/>
    <property type="project" value="UniProtKB-KW"/>
</dbReference>
<dbReference type="EMBL" id="NKDB02000002">
    <property type="protein sequence ID" value="RKJ96922.1"/>
    <property type="molecule type" value="Genomic_DNA"/>
</dbReference>
<keyword evidence="7" id="KW-0862">Zinc</keyword>
<dbReference type="Pfam" id="PF12169">
    <property type="entry name" value="DNA_pol3_gamma3"/>
    <property type="match status" value="1"/>
</dbReference>
<dbReference type="InterPro" id="IPR038249">
    <property type="entry name" value="PolIII_tau_V_sf"/>
</dbReference>
<accession>A0A420KCH8</accession>
<gene>
    <name evidence="11 14" type="primary">dnaX</name>
    <name evidence="14" type="ORF">CE154_013020</name>
</gene>
<evidence type="ECO:0000256" key="11">
    <source>
        <dbReference type="RuleBase" id="RU364063"/>
    </source>
</evidence>
<dbReference type="AlphaFoldDB" id="A0A420KCH8"/>
<protein>
    <recommendedName>
        <fullName evidence="11">DNA polymerase III subunit gamma/tau</fullName>
        <ecNumber evidence="11">2.7.7.7</ecNumber>
    </recommendedName>
</protein>
<feature type="domain" description="AAA+ ATPase" evidence="13">
    <location>
        <begin position="37"/>
        <end position="184"/>
    </location>
</feature>
<dbReference type="Pfam" id="PF13177">
    <property type="entry name" value="DNA_pol3_delta2"/>
    <property type="match status" value="1"/>
</dbReference>
<evidence type="ECO:0000256" key="6">
    <source>
        <dbReference type="ARBA" id="ARBA00022741"/>
    </source>
</evidence>
<evidence type="ECO:0000256" key="1">
    <source>
        <dbReference type="ARBA" id="ARBA00006360"/>
    </source>
</evidence>
<evidence type="ECO:0000313" key="14">
    <source>
        <dbReference type="EMBL" id="RKJ96922.1"/>
    </source>
</evidence>
<keyword evidence="3 11" id="KW-0548">Nucleotidyltransferase</keyword>
<dbReference type="SUPFAM" id="SSF48019">
    <property type="entry name" value="post-AAA+ oligomerization domain-like"/>
    <property type="match status" value="1"/>
</dbReference>
<evidence type="ECO:0000259" key="13">
    <source>
        <dbReference type="SMART" id="SM00382"/>
    </source>
</evidence>
<comment type="caution">
    <text evidence="14">The sequence shown here is derived from an EMBL/GenBank/DDBJ whole genome shotgun (WGS) entry which is preliminary data.</text>
</comment>
<dbReference type="InterPro" id="IPR021029">
    <property type="entry name" value="DNA_pol_III_tau_dom-5"/>
</dbReference>